<dbReference type="OrthoDB" id="255848at2"/>
<evidence type="ECO:0000313" key="3">
    <source>
        <dbReference type="EMBL" id="TWU28702.1"/>
    </source>
</evidence>
<dbReference type="Gene3D" id="3.30.700.10">
    <property type="entry name" value="Glycoprotein, Type 4 Pilin"/>
    <property type="match status" value="1"/>
</dbReference>
<proteinExistence type="predicted"/>
<dbReference type="NCBIfam" id="TIGR04294">
    <property type="entry name" value="pre_pil_HX9DG"/>
    <property type="match status" value="1"/>
</dbReference>
<dbReference type="NCBIfam" id="TIGR02532">
    <property type="entry name" value="IV_pilin_GFxxxE"/>
    <property type="match status" value="1"/>
</dbReference>
<dbReference type="AlphaFoldDB" id="A0A5C6CVW8"/>
<comment type="caution">
    <text evidence="3">The sequence shown here is derived from an EMBL/GenBank/DDBJ whole genome shotgun (WGS) entry which is preliminary data.</text>
</comment>
<dbReference type="InterPro" id="IPR045584">
    <property type="entry name" value="Pilin-like"/>
</dbReference>
<dbReference type="PANTHER" id="PTHR30093">
    <property type="entry name" value="GENERAL SECRETION PATHWAY PROTEIN G"/>
    <property type="match status" value="1"/>
</dbReference>
<feature type="region of interest" description="Disordered" evidence="1">
    <location>
        <begin position="166"/>
        <end position="192"/>
    </location>
</feature>
<feature type="domain" description="DUF1559" evidence="2">
    <location>
        <begin position="35"/>
        <end position="288"/>
    </location>
</feature>
<dbReference type="PANTHER" id="PTHR30093:SF2">
    <property type="entry name" value="TYPE II SECRETION SYSTEM PROTEIN H"/>
    <property type="match status" value="1"/>
</dbReference>
<dbReference type="EMBL" id="SJPS01000002">
    <property type="protein sequence ID" value="TWU28702.1"/>
    <property type="molecule type" value="Genomic_DNA"/>
</dbReference>
<protein>
    <recommendedName>
        <fullName evidence="2">DUF1559 domain-containing protein</fullName>
    </recommendedName>
</protein>
<gene>
    <name evidence="3" type="ORF">Pla144_19940</name>
</gene>
<evidence type="ECO:0000256" key="1">
    <source>
        <dbReference type="SAM" id="MobiDB-lite"/>
    </source>
</evidence>
<organism evidence="3 4">
    <name type="scientific">Bythopirellula polymerisocia</name>
    <dbReference type="NCBI Taxonomy" id="2528003"/>
    <lineage>
        <taxon>Bacteria</taxon>
        <taxon>Pseudomonadati</taxon>
        <taxon>Planctomycetota</taxon>
        <taxon>Planctomycetia</taxon>
        <taxon>Pirellulales</taxon>
        <taxon>Lacipirellulaceae</taxon>
        <taxon>Bythopirellula</taxon>
    </lineage>
</organism>
<sequence>MNVRRPSKIGFTLVELLVVIAIIGVLVALLLPAVQAAREAARRMSCTNNLKQLGLAVHSFVDARNNFPHLRTTNYNTGITWAVEILPYLEQQPAYARWDAVQPGASTGLNFAAAPVELREMHVDVYSCPSRRPPTLATGEEFPGGVVSSETGACGDYAANGGSNQGRVSPNEQISSHRTNNNGPFLPHKNVTDPQTKKTFSNIVDGTSVTFLFGEKHVTEGWDGRAFWDRSIYDSKDSETTTRVANETVLLAKSLNERFAVQYGSAHPGVAQFVFVDGHVAVVSVDTDGRALRWLSEIDDEQVVNLD</sequence>
<dbReference type="Pfam" id="PF07963">
    <property type="entry name" value="N_methyl"/>
    <property type="match status" value="1"/>
</dbReference>
<dbReference type="InterPro" id="IPR012902">
    <property type="entry name" value="N_methyl_site"/>
</dbReference>
<dbReference type="RefSeq" id="WP_146450400.1">
    <property type="nucleotide sequence ID" value="NZ_SJPS01000002.1"/>
</dbReference>
<evidence type="ECO:0000259" key="2">
    <source>
        <dbReference type="Pfam" id="PF07596"/>
    </source>
</evidence>
<evidence type="ECO:0000313" key="4">
    <source>
        <dbReference type="Proteomes" id="UP000318437"/>
    </source>
</evidence>
<dbReference type="Pfam" id="PF07596">
    <property type="entry name" value="SBP_bac_10"/>
    <property type="match status" value="1"/>
</dbReference>
<dbReference type="SUPFAM" id="SSF54523">
    <property type="entry name" value="Pili subunits"/>
    <property type="match status" value="1"/>
</dbReference>
<keyword evidence="4" id="KW-1185">Reference proteome</keyword>
<name>A0A5C6CVW8_9BACT</name>
<dbReference type="Proteomes" id="UP000318437">
    <property type="component" value="Unassembled WGS sequence"/>
</dbReference>
<dbReference type="InterPro" id="IPR011453">
    <property type="entry name" value="DUF1559"/>
</dbReference>
<dbReference type="InterPro" id="IPR027558">
    <property type="entry name" value="Pre_pil_HX9DG_C"/>
</dbReference>
<accession>A0A5C6CVW8</accession>
<feature type="compositionally biased region" description="Polar residues" evidence="1">
    <location>
        <begin position="166"/>
        <end position="183"/>
    </location>
</feature>
<reference evidence="3 4" key="1">
    <citation type="submission" date="2019-02" db="EMBL/GenBank/DDBJ databases">
        <title>Deep-cultivation of Planctomycetes and their phenomic and genomic characterization uncovers novel biology.</title>
        <authorList>
            <person name="Wiegand S."/>
            <person name="Jogler M."/>
            <person name="Boedeker C."/>
            <person name="Pinto D."/>
            <person name="Vollmers J."/>
            <person name="Rivas-Marin E."/>
            <person name="Kohn T."/>
            <person name="Peeters S.H."/>
            <person name="Heuer A."/>
            <person name="Rast P."/>
            <person name="Oberbeckmann S."/>
            <person name="Bunk B."/>
            <person name="Jeske O."/>
            <person name="Meyerdierks A."/>
            <person name="Storesund J.E."/>
            <person name="Kallscheuer N."/>
            <person name="Luecker S."/>
            <person name="Lage O.M."/>
            <person name="Pohl T."/>
            <person name="Merkel B.J."/>
            <person name="Hornburger P."/>
            <person name="Mueller R.-W."/>
            <person name="Bruemmer F."/>
            <person name="Labrenz M."/>
            <person name="Spormann A.M."/>
            <person name="Op Den Camp H."/>
            <person name="Overmann J."/>
            <person name="Amann R."/>
            <person name="Jetten M.S.M."/>
            <person name="Mascher T."/>
            <person name="Medema M.H."/>
            <person name="Devos D.P."/>
            <person name="Kaster A.-K."/>
            <person name="Ovreas L."/>
            <person name="Rohde M."/>
            <person name="Galperin M.Y."/>
            <person name="Jogler C."/>
        </authorList>
    </citation>
    <scope>NUCLEOTIDE SEQUENCE [LARGE SCALE GENOMIC DNA]</scope>
    <source>
        <strain evidence="3 4">Pla144</strain>
    </source>
</reference>